<sequence length="168" mass="19056">MIACELNYNDREPDGALRLKCAGVGMFPVFSGLDAFKDVLEFSRRKNGPIPLGKYWIVDRPKGGVYSRIRQLEKEFRTGNDYDKWFALFKQDSVMDDYTFVDLFQRGNFRLHPLRPDGTGGSDGCITFYNQVDFNTLREALLNTSQRVVGHSGVVAYGEINVIGISRV</sequence>
<feature type="domain" description="Tlde1" evidence="1">
    <location>
        <begin position="27"/>
        <end position="149"/>
    </location>
</feature>
<dbReference type="RefSeq" id="WP_309878573.1">
    <property type="nucleotide sequence ID" value="NZ_CP133838.1"/>
</dbReference>
<dbReference type="InterPro" id="IPR021225">
    <property type="entry name" value="Tlde1_dom"/>
</dbReference>
<evidence type="ECO:0000313" key="2">
    <source>
        <dbReference type="EMBL" id="WMY76145.1"/>
    </source>
</evidence>
<dbReference type="EMBL" id="CP133838">
    <property type="protein sequence ID" value="WMY76145.1"/>
    <property type="molecule type" value="Genomic_DNA"/>
</dbReference>
<proteinExistence type="predicted"/>
<reference evidence="2 3" key="1">
    <citation type="submission" date="2023-09" db="EMBL/GenBank/DDBJ databases">
        <title>Buttiauxella selenatireducens sp. nov., isolated from the rhizosphere of Cardamine hupingshanesis.</title>
        <authorList>
            <person name="Zhang S."/>
            <person name="Xu Z."/>
            <person name="Wang H."/>
            <person name="Guo Y."/>
        </authorList>
    </citation>
    <scope>NUCLEOTIDE SEQUENCE [LARGE SCALE GENOMIC DNA]</scope>
    <source>
        <strain evidence="2 3">R73</strain>
    </source>
</reference>
<organism evidence="2 3">
    <name type="scientific">Buttiauxella selenatireducens</name>
    <dbReference type="NCBI Taxonomy" id="3073902"/>
    <lineage>
        <taxon>Bacteria</taxon>
        <taxon>Pseudomonadati</taxon>
        <taxon>Pseudomonadota</taxon>
        <taxon>Gammaproteobacteria</taxon>
        <taxon>Enterobacterales</taxon>
        <taxon>Enterobacteriaceae</taxon>
        <taxon>Buttiauxella</taxon>
    </lineage>
</organism>
<keyword evidence="3" id="KW-1185">Reference proteome</keyword>
<evidence type="ECO:0000313" key="3">
    <source>
        <dbReference type="Proteomes" id="UP001246690"/>
    </source>
</evidence>
<dbReference type="Proteomes" id="UP001246690">
    <property type="component" value="Chromosome"/>
</dbReference>
<gene>
    <name evidence="2" type="ORF">RHD99_09540</name>
</gene>
<dbReference type="Pfam" id="PF10908">
    <property type="entry name" value="Tlde1_dom"/>
    <property type="match status" value="1"/>
</dbReference>
<evidence type="ECO:0000259" key="1">
    <source>
        <dbReference type="Pfam" id="PF10908"/>
    </source>
</evidence>
<name>A0ABY9SG01_9ENTR</name>
<protein>
    <submittedName>
        <fullName evidence="2">DUF2778 domain-containing protein</fullName>
    </submittedName>
</protein>
<accession>A0ABY9SG01</accession>